<evidence type="ECO:0000313" key="2">
    <source>
        <dbReference type="Proteomes" id="UP000632377"/>
    </source>
</evidence>
<dbReference type="PANTHER" id="PTHR48098:SF1">
    <property type="entry name" value="DIACYLGLYCEROL ACYLTRANSFERASE_MYCOLYLTRANSFERASE AG85A"/>
    <property type="match status" value="1"/>
</dbReference>
<reference evidence="1 2" key="1">
    <citation type="submission" date="2021-01" db="EMBL/GenBank/DDBJ databases">
        <title>Genome public.</title>
        <authorList>
            <person name="Liu C."/>
            <person name="Sun Q."/>
        </authorList>
    </citation>
    <scope>NUCLEOTIDE SEQUENCE [LARGE SCALE GENOMIC DNA]</scope>
    <source>
        <strain evidence="1 2">YIM B02515</strain>
    </source>
</reference>
<dbReference type="PANTHER" id="PTHR48098">
    <property type="entry name" value="ENTEROCHELIN ESTERASE-RELATED"/>
    <property type="match status" value="1"/>
</dbReference>
<dbReference type="Proteomes" id="UP000632377">
    <property type="component" value="Unassembled WGS sequence"/>
</dbReference>
<dbReference type="InterPro" id="IPR000801">
    <property type="entry name" value="Esterase-like"/>
</dbReference>
<proteinExistence type="predicted"/>
<accession>A0ABS1TA64</accession>
<dbReference type="EMBL" id="JAESWC010000004">
    <property type="protein sequence ID" value="MBL4936230.1"/>
    <property type="molecule type" value="Genomic_DNA"/>
</dbReference>
<dbReference type="SUPFAM" id="SSF53474">
    <property type="entry name" value="alpha/beta-Hydrolases"/>
    <property type="match status" value="1"/>
</dbReference>
<organism evidence="1 2">
    <name type="scientific">Clostridium rhizosphaerae</name>
    <dbReference type="NCBI Taxonomy" id="2803861"/>
    <lineage>
        <taxon>Bacteria</taxon>
        <taxon>Bacillati</taxon>
        <taxon>Bacillota</taxon>
        <taxon>Clostridia</taxon>
        <taxon>Eubacteriales</taxon>
        <taxon>Clostridiaceae</taxon>
        <taxon>Clostridium</taxon>
    </lineage>
</organism>
<sequence>MALIHCDFFSDVLGISTSICVILPQNTYSQIGMKGSEVKEKYPTLYLLHGLSDDHTIWQRRTSIERYVSDMGLAVVMPNAGRSFYTDMKHGYKYFTYITEELPEIARQFFPLSSKREDNFVAGLSMGGYGAFKAALSFPEKYAAAASLSGVLDMASRVKEDTIQDKEELYNIFGDLNSIAESKNDLLYLAKQVSALKSGKPKLYQCCGTEDFLYEDNQIFKNFIKDTDFDYTYDEGPGVHDWAYWDTQIQKVLNWLPIQK</sequence>
<dbReference type="Pfam" id="PF00756">
    <property type="entry name" value="Esterase"/>
    <property type="match status" value="1"/>
</dbReference>
<name>A0ABS1TA64_9CLOT</name>
<evidence type="ECO:0000313" key="1">
    <source>
        <dbReference type="EMBL" id="MBL4936230.1"/>
    </source>
</evidence>
<dbReference type="InterPro" id="IPR050583">
    <property type="entry name" value="Mycobacterial_A85_antigen"/>
</dbReference>
<keyword evidence="2" id="KW-1185">Reference proteome</keyword>
<dbReference type="RefSeq" id="WP_202748932.1">
    <property type="nucleotide sequence ID" value="NZ_JAESWC010000004.1"/>
</dbReference>
<gene>
    <name evidence="1" type="ORF">JK636_10710</name>
</gene>
<protein>
    <submittedName>
        <fullName evidence="1">Esterase family protein</fullName>
    </submittedName>
</protein>
<comment type="caution">
    <text evidence="1">The sequence shown here is derived from an EMBL/GenBank/DDBJ whole genome shotgun (WGS) entry which is preliminary data.</text>
</comment>
<dbReference type="Gene3D" id="3.40.50.1820">
    <property type="entry name" value="alpha/beta hydrolase"/>
    <property type="match status" value="1"/>
</dbReference>
<dbReference type="InterPro" id="IPR029058">
    <property type="entry name" value="AB_hydrolase_fold"/>
</dbReference>